<feature type="transmembrane region" description="Helical" evidence="1">
    <location>
        <begin position="55"/>
        <end position="81"/>
    </location>
</feature>
<organism evidence="2">
    <name type="scientific">Arundo donax</name>
    <name type="common">Giant reed</name>
    <name type="synonym">Donax arundinaceus</name>
    <dbReference type="NCBI Taxonomy" id="35708"/>
    <lineage>
        <taxon>Eukaryota</taxon>
        <taxon>Viridiplantae</taxon>
        <taxon>Streptophyta</taxon>
        <taxon>Embryophyta</taxon>
        <taxon>Tracheophyta</taxon>
        <taxon>Spermatophyta</taxon>
        <taxon>Magnoliopsida</taxon>
        <taxon>Liliopsida</taxon>
        <taxon>Poales</taxon>
        <taxon>Poaceae</taxon>
        <taxon>PACMAD clade</taxon>
        <taxon>Arundinoideae</taxon>
        <taxon>Arundineae</taxon>
        <taxon>Arundo</taxon>
    </lineage>
</organism>
<accession>A0A0A9DPG4</accession>
<dbReference type="EMBL" id="GBRH01209322">
    <property type="protein sequence ID" value="JAD88573.1"/>
    <property type="molecule type" value="Transcribed_RNA"/>
</dbReference>
<evidence type="ECO:0000313" key="2">
    <source>
        <dbReference type="EMBL" id="JAD88573.1"/>
    </source>
</evidence>
<protein>
    <submittedName>
        <fullName evidence="2">AGO913</fullName>
    </submittedName>
</protein>
<name>A0A0A9DPG4_ARUDO</name>
<keyword evidence="1" id="KW-1133">Transmembrane helix</keyword>
<sequence length="121" mass="14069">MFFWPYFGAVLVPCSFFRRKDCFMPYFGGGFLGSVIFWSKSWFVLPYLLRFLCPVLLVSVIFFGFSPHFGAVFVLCSMFLVEKVWFFRLVKNTQNGAPELFCTDFGRTFTLKVSGFSAFYV</sequence>
<reference evidence="2" key="2">
    <citation type="journal article" date="2015" name="Data Brief">
        <title>Shoot transcriptome of the giant reed, Arundo donax.</title>
        <authorList>
            <person name="Barrero R.A."/>
            <person name="Guerrero F.D."/>
            <person name="Moolhuijzen P."/>
            <person name="Goolsby J.A."/>
            <person name="Tidwell J."/>
            <person name="Bellgard S.E."/>
            <person name="Bellgard M.I."/>
        </authorList>
    </citation>
    <scope>NUCLEOTIDE SEQUENCE</scope>
    <source>
        <tissue evidence="2">Shoot tissue taken approximately 20 cm above the soil surface</tissue>
    </source>
</reference>
<keyword evidence="1" id="KW-0472">Membrane</keyword>
<evidence type="ECO:0000256" key="1">
    <source>
        <dbReference type="SAM" id="Phobius"/>
    </source>
</evidence>
<reference evidence="2" key="1">
    <citation type="submission" date="2014-09" db="EMBL/GenBank/DDBJ databases">
        <authorList>
            <person name="Magalhaes I.L.F."/>
            <person name="Oliveira U."/>
            <person name="Santos F.R."/>
            <person name="Vidigal T.H.D.A."/>
            <person name="Brescovit A.D."/>
            <person name="Santos A.J."/>
        </authorList>
    </citation>
    <scope>NUCLEOTIDE SEQUENCE</scope>
    <source>
        <tissue evidence="2">Shoot tissue taken approximately 20 cm above the soil surface</tissue>
    </source>
</reference>
<dbReference type="AlphaFoldDB" id="A0A0A9DPG4"/>
<feature type="transmembrane region" description="Helical" evidence="1">
    <location>
        <begin position="26"/>
        <end position="49"/>
    </location>
</feature>
<proteinExistence type="predicted"/>
<keyword evidence="1" id="KW-0812">Transmembrane</keyword>